<accession>A0A1X7KQA6</accession>
<evidence type="ECO:0000313" key="1">
    <source>
        <dbReference type="EMBL" id="SMG43409.1"/>
    </source>
</evidence>
<dbReference type="STRING" id="1515439.SAMN06265784_104160"/>
<dbReference type="EMBL" id="FXAT01000004">
    <property type="protein sequence ID" value="SMG43409.1"/>
    <property type="molecule type" value="Genomic_DNA"/>
</dbReference>
<protein>
    <recommendedName>
        <fullName evidence="3">ArnR1-like winged helix-turn-helix domain-containing protein</fullName>
    </recommendedName>
</protein>
<dbReference type="AlphaFoldDB" id="A0A1X7KQA6"/>
<evidence type="ECO:0000313" key="2">
    <source>
        <dbReference type="Proteomes" id="UP000193228"/>
    </source>
</evidence>
<proteinExistence type="predicted"/>
<gene>
    <name evidence="1" type="ORF">SAMN06265784_104160</name>
</gene>
<keyword evidence="2" id="KW-1185">Reference proteome</keyword>
<name>A0A1X7KQA6_9BURK</name>
<dbReference type="Proteomes" id="UP000193228">
    <property type="component" value="Unassembled WGS sequence"/>
</dbReference>
<evidence type="ECO:0008006" key="3">
    <source>
        <dbReference type="Google" id="ProtNLM"/>
    </source>
</evidence>
<organism evidence="1 2">
    <name type="scientific">Paraburkholderia susongensis</name>
    <dbReference type="NCBI Taxonomy" id="1515439"/>
    <lineage>
        <taxon>Bacteria</taxon>
        <taxon>Pseudomonadati</taxon>
        <taxon>Pseudomonadota</taxon>
        <taxon>Betaproteobacteria</taxon>
        <taxon>Burkholderiales</taxon>
        <taxon>Burkholderiaceae</taxon>
        <taxon>Paraburkholderia</taxon>
    </lineage>
</organism>
<sequence length="74" mass="8196">MESTESAATGQRLIEVLHRAQNGGFSLQCDYARVNAGYVSMAASMGLITTEQERGKFGRKWFATRKGKAFLEVH</sequence>
<reference evidence="2" key="1">
    <citation type="submission" date="2017-04" db="EMBL/GenBank/DDBJ databases">
        <authorList>
            <person name="Varghese N."/>
            <person name="Submissions S."/>
        </authorList>
    </citation>
    <scope>NUCLEOTIDE SEQUENCE [LARGE SCALE GENOMIC DNA]</scope>
    <source>
        <strain evidence="2">LMG 29540</strain>
    </source>
</reference>